<dbReference type="Proteomes" id="UP001331691">
    <property type="component" value="Unassembled WGS sequence"/>
</dbReference>
<organism evidence="2 3">
    <name type="scientific">Kluyvera ascorbata</name>
    <dbReference type="NCBI Taxonomy" id="51288"/>
    <lineage>
        <taxon>Bacteria</taxon>
        <taxon>Pseudomonadati</taxon>
        <taxon>Pseudomonadota</taxon>
        <taxon>Gammaproteobacteria</taxon>
        <taxon>Enterobacterales</taxon>
        <taxon>Enterobacteriaceae</taxon>
        <taxon>Kluyvera</taxon>
    </lineage>
</organism>
<feature type="transmembrane region" description="Helical" evidence="1">
    <location>
        <begin position="7"/>
        <end position="26"/>
    </location>
</feature>
<gene>
    <name evidence="2" type="ORF">V4836_14855</name>
</gene>
<dbReference type="RefSeq" id="WP_270502101.1">
    <property type="nucleotide sequence ID" value="NZ_CAXOJM010000010.1"/>
</dbReference>
<keyword evidence="1" id="KW-0812">Transmembrane</keyword>
<evidence type="ECO:0000313" key="2">
    <source>
        <dbReference type="EMBL" id="MEE9655410.1"/>
    </source>
</evidence>
<comment type="caution">
    <text evidence="2">The sequence shown here is derived from an EMBL/GenBank/DDBJ whole genome shotgun (WGS) entry which is preliminary data.</text>
</comment>
<keyword evidence="1" id="KW-0472">Membrane</keyword>
<dbReference type="AlphaFoldDB" id="A0AB35X802"/>
<protein>
    <recommendedName>
        <fullName evidence="4">FidL-like membrane protein</fullName>
    </recommendedName>
</protein>
<evidence type="ECO:0008006" key="4">
    <source>
        <dbReference type="Google" id="ProtNLM"/>
    </source>
</evidence>
<accession>A0AB35X802</accession>
<name>A0AB35X802_9ENTR</name>
<evidence type="ECO:0000313" key="3">
    <source>
        <dbReference type="Proteomes" id="UP001331691"/>
    </source>
</evidence>
<proteinExistence type="predicted"/>
<reference evidence="2 3" key="1">
    <citation type="submission" date="2023-10" db="EMBL/GenBank/DDBJ databases">
        <title>Wastewater isolates of ESBL- and carbapenemase-producing Gram-negative bacteria from New Zealand.</title>
        <authorList>
            <person name="Straub C."/>
            <person name="Weaver L."/>
            <person name="Cornelius A."/>
            <person name="Mcgill E."/>
            <person name="Dyet K."/>
            <person name="White L."/>
            <person name="Pattis I."/>
        </authorList>
    </citation>
    <scope>NUCLEOTIDE SEQUENCE [LARGE SCALE GENOMIC DNA]</scope>
    <source>
        <strain evidence="2 3">ESBL09</strain>
    </source>
</reference>
<evidence type="ECO:0000256" key="1">
    <source>
        <dbReference type="SAM" id="Phobius"/>
    </source>
</evidence>
<dbReference type="EMBL" id="JAZKKV010000001">
    <property type="protein sequence ID" value="MEE9655410.1"/>
    <property type="molecule type" value="Genomic_DNA"/>
</dbReference>
<keyword evidence="3" id="KW-1185">Reference proteome</keyword>
<keyword evidence="1" id="KW-1133">Transmembrane helix</keyword>
<sequence length="158" mass="17887">MKTHKRLIGFILLNLLIILVASLWVGSTTRLSMTCQGSLTYKDSHQDNHFSFEGMVVMHFAPDGTGYINMNGEVFNDGQHAKVSRQESFDWHYVHETFYELHIKQLEKLGHDNVPAGVFEKYALGITPGQKRLLSIRKTPDNAMIISNFYSPILVCAG</sequence>